<feature type="domain" description="Major facilitator superfamily (MFS) profile" evidence="8">
    <location>
        <begin position="28"/>
        <end position="467"/>
    </location>
</feature>
<name>A0A255GH37_9ACTN</name>
<evidence type="ECO:0000256" key="7">
    <source>
        <dbReference type="SAM" id="Phobius"/>
    </source>
</evidence>
<proteinExistence type="predicted"/>
<keyword evidence="5 7" id="KW-1133">Transmembrane helix</keyword>
<feature type="transmembrane region" description="Helical" evidence="7">
    <location>
        <begin position="94"/>
        <end position="117"/>
    </location>
</feature>
<feature type="transmembrane region" description="Helical" evidence="7">
    <location>
        <begin position="154"/>
        <end position="175"/>
    </location>
</feature>
<dbReference type="InterPro" id="IPR036259">
    <property type="entry name" value="MFS_trans_sf"/>
</dbReference>
<dbReference type="PANTHER" id="PTHR42718:SF46">
    <property type="entry name" value="BLR6921 PROTEIN"/>
    <property type="match status" value="1"/>
</dbReference>
<feature type="transmembrane region" description="Helical" evidence="7">
    <location>
        <begin position="283"/>
        <end position="305"/>
    </location>
</feature>
<comment type="caution">
    <text evidence="9">The sequence shown here is derived from an EMBL/GenBank/DDBJ whole genome shotgun (WGS) entry which is preliminary data.</text>
</comment>
<dbReference type="SUPFAM" id="SSF103473">
    <property type="entry name" value="MFS general substrate transporter"/>
    <property type="match status" value="1"/>
</dbReference>
<evidence type="ECO:0000313" key="10">
    <source>
        <dbReference type="Proteomes" id="UP000215896"/>
    </source>
</evidence>
<organism evidence="9 10">
    <name type="scientific">Enemella evansiae</name>
    <dbReference type="NCBI Taxonomy" id="2016499"/>
    <lineage>
        <taxon>Bacteria</taxon>
        <taxon>Bacillati</taxon>
        <taxon>Actinomycetota</taxon>
        <taxon>Actinomycetes</taxon>
        <taxon>Propionibacteriales</taxon>
        <taxon>Propionibacteriaceae</taxon>
        <taxon>Enemella</taxon>
    </lineage>
</organism>
<evidence type="ECO:0000256" key="3">
    <source>
        <dbReference type="ARBA" id="ARBA00022475"/>
    </source>
</evidence>
<dbReference type="AlphaFoldDB" id="A0A255GH37"/>
<evidence type="ECO:0000256" key="4">
    <source>
        <dbReference type="ARBA" id="ARBA00022692"/>
    </source>
</evidence>
<dbReference type="EMBL" id="NMVO01000013">
    <property type="protein sequence ID" value="OYO13643.1"/>
    <property type="molecule type" value="Genomic_DNA"/>
</dbReference>
<dbReference type="InterPro" id="IPR011701">
    <property type="entry name" value="MFS"/>
</dbReference>
<dbReference type="PANTHER" id="PTHR42718">
    <property type="entry name" value="MAJOR FACILITATOR SUPERFAMILY MULTIDRUG TRANSPORTER MFSC"/>
    <property type="match status" value="1"/>
</dbReference>
<dbReference type="GO" id="GO:0022857">
    <property type="term" value="F:transmembrane transporter activity"/>
    <property type="evidence" value="ECO:0007669"/>
    <property type="project" value="InterPro"/>
</dbReference>
<reference evidence="9 10" key="1">
    <citation type="submission" date="2017-07" db="EMBL/GenBank/DDBJ databases">
        <title>Draft whole genome sequences of clinical Proprionibacteriaceae strains.</title>
        <authorList>
            <person name="Bernier A.-M."/>
            <person name="Bernard K."/>
            <person name="Domingo M.-C."/>
        </authorList>
    </citation>
    <scope>NUCLEOTIDE SEQUENCE [LARGE SCALE GENOMIC DNA]</scope>
    <source>
        <strain evidence="9 10">NML 030167</strain>
    </source>
</reference>
<dbReference type="Pfam" id="PF07690">
    <property type="entry name" value="MFS_1"/>
    <property type="match status" value="1"/>
</dbReference>
<feature type="transmembrane region" description="Helical" evidence="7">
    <location>
        <begin position="317"/>
        <end position="338"/>
    </location>
</feature>
<comment type="subcellular location">
    <subcellularLocation>
        <location evidence="1">Cell membrane</location>
        <topology evidence="1">Multi-pass membrane protein</topology>
    </subcellularLocation>
</comment>
<feature type="transmembrane region" description="Helical" evidence="7">
    <location>
        <begin position="221"/>
        <end position="239"/>
    </location>
</feature>
<sequence>MGTPPDQLDTFVSVIRTYQGGVVSERLTLWVASVAQLVVVLDVSVMNVALPAIRRDLGLGPIGTSWVAMGYSIAFAGALLAAARLADSFGATRVLLVSVLGFTISSVIGGLATSGWLLVAARVGQGLSAAAISPATFTLLTVTFAEGLERSRAIAIWTAVGVAGGGIGNILSGVLTELVSWRAVLLINLPIGLVVTAGVYRLVRGRPTEHPTHGRPDWRTVLASLVAMGALVQGLSLLSEDGPSASTGGALFIAMAAGAVWRRLDHRSHVPLIPQRLWRRTNIALATLATLLTAFCFQVGIWYFLTFRLQDGWGYSPIRTGLAFLPLTGAVLAVNLLLVPRLLGCFGPRLLIGTGALLAAAGVLWLAYAPEGGVWVGLVLPSLVVGAGGGLLNTPLATVISSGVPSDEAGAASGLLNTAKQFGGALGLATANIARVLSGDPDAPFLLMAGALVLVSGSSVLLRRPIGP</sequence>
<dbReference type="Proteomes" id="UP000215896">
    <property type="component" value="Unassembled WGS sequence"/>
</dbReference>
<keyword evidence="10" id="KW-1185">Reference proteome</keyword>
<feature type="transmembrane region" description="Helical" evidence="7">
    <location>
        <begin position="445"/>
        <end position="462"/>
    </location>
</feature>
<keyword evidence="6 7" id="KW-0472">Membrane</keyword>
<evidence type="ECO:0000259" key="8">
    <source>
        <dbReference type="PROSITE" id="PS50850"/>
    </source>
</evidence>
<dbReference type="GO" id="GO:0005886">
    <property type="term" value="C:plasma membrane"/>
    <property type="evidence" value="ECO:0007669"/>
    <property type="project" value="UniProtKB-SubCell"/>
</dbReference>
<dbReference type="Gene3D" id="1.20.1250.20">
    <property type="entry name" value="MFS general substrate transporter like domains"/>
    <property type="match status" value="1"/>
</dbReference>
<feature type="transmembrane region" description="Helical" evidence="7">
    <location>
        <begin position="27"/>
        <end position="50"/>
    </location>
</feature>
<dbReference type="CDD" id="cd17321">
    <property type="entry name" value="MFS_MMR_MDR_like"/>
    <property type="match status" value="1"/>
</dbReference>
<keyword evidence="2" id="KW-0813">Transport</keyword>
<protein>
    <submittedName>
        <fullName evidence="9">MFS transporter</fullName>
    </submittedName>
</protein>
<feature type="transmembrane region" description="Helical" evidence="7">
    <location>
        <begin position="350"/>
        <end position="368"/>
    </location>
</feature>
<keyword evidence="3" id="KW-1003">Cell membrane</keyword>
<dbReference type="PROSITE" id="PS50850">
    <property type="entry name" value="MFS"/>
    <property type="match status" value="1"/>
</dbReference>
<evidence type="ECO:0000256" key="6">
    <source>
        <dbReference type="ARBA" id="ARBA00023136"/>
    </source>
</evidence>
<feature type="transmembrane region" description="Helical" evidence="7">
    <location>
        <begin position="181"/>
        <end position="200"/>
    </location>
</feature>
<dbReference type="OrthoDB" id="4668943at2"/>
<keyword evidence="4 7" id="KW-0812">Transmembrane</keyword>
<evidence type="ECO:0000313" key="9">
    <source>
        <dbReference type="EMBL" id="OYO13643.1"/>
    </source>
</evidence>
<feature type="transmembrane region" description="Helical" evidence="7">
    <location>
        <begin position="123"/>
        <end position="142"/>
    </location>
</feature>
<dbReference type="InterPro" id="IPR020846">
    <property type="entry name" value="MFS_dom"/>
</dbReference>
<feature type="transmembrane region" description="Helical" evidence="7">
    <location>
        <begin position="245"/>
        <end position="262"/>
    </location>
</feature>
<feature type="transmembrane region" description="Helical" evidence="7">
    <location>
        <begin position="62"/>
        <end position="82"/>
    </location>
</feature>
<evidence type="ECO:0000256" key="1">
    <source>
        <dbReference type="ARBA" id="ARBA00004651"/>
    </source>
</evidence>
<evidence type="ECO:0000256" key="5">
    <source>
        <dbReference type="ARBA" id="ARBA00022989"/>
    </source>
</evidence>
<accession>A0A255GH37</accession>
<gene>
    <name evidence="9" type="ORF">CGZ94_11840</name>
</gene>
<evidence type="ECO:0000256" key="2">
    <source>
        <dbReference type="ARBA" id="ARBA00022448"/>
    </source>
</evidence>